<dbReference type="OrthoDB" id="3023000at2759"/>
<dbReference type="AlphaFoldDB" id="A0A409WK10"/>
<evidence type="ECO:0000313" key="1">
    <source>
        <dbReference type="EMBL" id="PPQ78864.1"/>
    </source>
</evidence>
<protein>
    <submittedName>
        <fullName evidence="1">Uncharacterized protein</fullName>
    </submittedName>
</protein>
<evidence type="ECO:0000313" key="2">
    <source>
        <dbReference type="Proteomes" id="UP000283269"/>
    </source>
</evidence>
<sequence length="161" mass="18734">MLPVMPWIDTILEQFQIIDTFTTDESEYYGPYNTLLTDLFPHIEHYQRYTSFESGTDQQMRDQYENIVGQNLVVPKLYAISAMGTRFSVYEYDKETNAVSPPSISRHPTFMTDVAPASRWNYELLDDVGEQKMRELVLEVKRMCQDIIESANPVPVFCAQQ</sequence>
<dbReference type="EMBL" id="NHYD01003403">
    <property type="protein sequence ID" value="PPQ78864.1"/>
    <property type="molecule type" value="Genomic_DNA"/>
</dbReference>
<dbReference type="Proteomes" id="UP000283269">
    <property type="component" value="Unassembled WGS sequence"/>
</dbReference>
<organism evidence="1 2">
    <name type="scientific">Psilocybe cyanescens</name>
    <dbReference type="NCBI Taxonomy" id="93625"/>
    <lineage>
        <taxon>Eukaryota</taxon>
        <taxon>Fungi</taxon>
        <taxon>Dikarya</taxon>
        <taxon>Basidiomycota</taxon>
        <taxon>Agaricomycotina</taxon>
        <taxon>Agaricomycetes</taxon>
        <taxon>Agaricomycetidae</taxon>
        <taxon>Agaricales</taxon>
        <taxon>Agaricineae</taxon>
        <taxon>Strophariaceae</taxon>
        <taxon>Psilocybe</taxon>
    </lineage>
</organism>
<gene>
    <name evidence="1" type="ORF">CVT25_002432</name>
</gene>
<comment type="caution">
    <text evidence="1">The sequence shown here is derived from an EMBL/GenBank/DDBJ whole genome shotgun (WGS) entry which is preliminary data.</text>
</comment>
<reference evidence="1 2" key="1">
    <citation type="journal article" date="2018" name="Evol. Lett.">
        <title>Horizontal gene cluster transfer increased hallucinogenic mushroom diversity.</title>
        <authorList>
            <person name="Reynolds H.T."/>
            <person name="Vijayakumar V."/>
            <person name="Gluck-Thaler E."/>
            <person name="Korotkin H.B."/>
            <person name="Matheny P.B."/>
            <person name="Slot J.C."/>
        </authorList>
    </citation>
    <scope>NUCLEOTIDE SEQUENCE [LARGE SCALE GENOMIC DNA]</scope>
    <source>
        <strain evidence="1 2">2631</strain>
    </source>
</reference>
<proteinExistence type="predicted"/>
<name>A0A409WK10_PSICY</name>
<dbReference type="STRING" id="93625.A0A409WK10"/>
<dbReference type="InParanoid" id="A0A409WK10"/>
<keyword evidence="2" id="KW-1185">Reference proteome</keyword>
<accession>A0A409WK10</accession>